<evidence type="ECO:0000313" key="1">
    <source>
        <dbReference type="EMBL" id="OWZ01287.1"/>
    </source>
</evidence>
<dbReference type="Proteomes" id="UP000198211">
    <property type="component" value="Unassembled WGS sequence"/>
</dbReference>
<dbReference type="AlphaFoldDB" id="A0A225V922"/>
<reference evidence="2" key="1">
    <citation type="submission" date="2017-03" db="EMBL/GenBank/DDBJ databases">
        <title>Phytopthora megakarya and P. palmivora, two closely related causual agents of cacao black pod achieved similar genome size and gene model numbers by different mechanisms.</title>
        <authorList>
            <person name="Ali S."/>
            <person name="Shao J."/>
            <person name="Larry D.J."/>
            <person name="Kronmiller B."/>
            <person name="Shen D."/>
            <person name="Strem M.D."/>
            <person name="Melnick R.L."/>
            <person name="Guiltinan M.J."/>
            <person name="Tyler B.M."/>
            <person name="Meinhardt L.W."/>
            <person name="Bailey B.A."/>
        </authorList>
    </citation>
    <scope>NUCLEOTIDE SEQUENCE [LARGE SCALE GENOMIC DNA]</scope>
    <source>
        <strain evidence="2">zdho120</strain>
    </source>
</reference>
<keyword evidence="2" id="KW-1185">Reference proteome</keyword>
<comment type="caution">
    <text evidence="1">The sequence shown here is derived from an EMBL/GenBank/DDBJ whole genome shotgun (WGS) entry which is preliminary data.</text>
</comment>
<dbReference type="EMBL" id="NBNE01006961">
    <property type="protein sequence ID" value="OWZ01287.1"/>
    <property type="molecule type" value="Genomic_DNA"/>
</dbReference>
<organism evidence="1 2">
    <name type="scientific">Phytophthora megakarya</name>
    <dbReference type="NCBI Taxonomy" id="4795"/>
    <lineage>
        <taxon>Eukaryota</taxon>
        <taxon>Sar</taxon>
        <taxon>Stramenopiles</taxon>
        <taxon>Oomycota</taxon>
        <taxon>Peronosporomycetes</taxon>
        <taxon>Peronosporales</taxon>
        <taxon>Peronosporaceae</taxon>
        <taxon>Phytophthora</taxon>
    </lineage>
</organism>
<gene>
    <name evidence="1" type="ORF">PHMEG_00027361</name>
</gene>
<protein>
    <submittedName>
        <fullName evidence="1">Uncharacterized protein</fullName>
    </submittedName>
</protein>
<evidence type="ECO:0000313" key="2">
    <source>
        <dbReference type="Proteomes" id="UP000198211"/>
    </source>
</evidence>
<accession>A0A225V922</accession>
<proteinExistence type="predicted"/>
<name>A0A225V922_9STRA</name>
<sequence>MADTLSVRSWTRTYSACNTSSIALAREVQKTHFSTCSGGRELRAKALQLYTELESTSVRDITALTKSRPEVEW</sequence>